<accession>A0AC34PXR2</accession>
<organism evidence="1 2">
    <name type="scientific">Panagrolaimus sp. JU765</name>
    <dbReference type="NCBI Taxonomy" id="591449"/>
    <lineage>
        <taxon>Eukaryota</taxon>
        <taxon>Metazoa</taxon>
        <taxon>Ecdysozoa</taxon>
        <taxon>Nematoda</taxon>
        <taxon>Chromadorea</taxon>
        <taxon>Rhabditida</taxon>
        <taxon>Tylenchina</taxon>
        <taxon>Panagrolaimomorpha</taxon>
        <taxon>Panagrolaimoidea</taxon>
        <taxon>Panagrolaimidae</taxon>
        <taxon>Panagrolaimus</taxon>
    </lineage>
</organism>
<protein>
    <submittedName>
        <fullName evidence="2">Uncharacterized protein</fullName>
    </submittedName>
</protein>
<evidence type="ECO:0000313" key="2">
    <source>
        <dbReference type="WBParaSite" id="JU765_v2.g11.t1"/>
    </source>
</evidence>
<evidence type="ECO:0000313" key="1">
    <source>
        <dbReference type="Proteomes" id="UP000887576"/>
    </source>
</evidence>
<dbReference type="Proteomes" id="UP000887576">
    <property type="component" value="Unplaced"/>
</dbReference>
<sequence>MQANRQRVQPYIEGTPGVYIRRQSPPKIPATVPPPSNLKPESRSRFGSQSSCNSVSATTVLAPTVSASGNDWYAQQRTSAARRPVTRSHPNATRELSSHSFSDNSKKVETVPLKKSLTLSQSIGNVGSTRGAVGVSSEKFEPVEVVRNSSASLQNLSGRMPGSSIVLETQNTISEENELPLPPNWAIELTPDGFRYYVDHNNRRTHWIHPLAAENLPPGWTKIFDEGLGVVYYNELEHRSQFEQPGLATPASNIAQVLGSACSIAPNRSQLTEIEDLNIISEEIPVWLQMYSEAPSDSDHLLNFNLFKLQHLETFDEMLLKLFKQDAINTVIKYEKPRREINRELLRRIV</sequence>
<dbReference type="WBParaSite" id="JU765_v2.g11.t1">
    <property type="protein sequence ID" value="JU765_v2.g11.t1"/>
    <property type="gene ID" value="JU765_v2.g11"/>
</dbReference>
<name>A0AC34PXR2_9BILA</name>
<reference evidence="2" key="1">
    <citation type="submission" date="2022-11" db="UniProtKB">
        <authorList>
            <consortium name="WormBaseParasite"/>
        </authorList>
    </citation>
    <scope>IDENTIFICATION</scope>
</reference>
<proteinExistence type="predicted"/>